<accession>A0ABU3PF93</accession>
<reference evidence="1" key="1">
    <citation type="submission" date="2023-09" db="EMBL/GenBank/DDBJ databases">
        <title>Paucibacter sp. APW11 Genome sequencing and assembly.</title>
        <authorList>
            <person name="Kim I."/>
        </authorList>
    </citation>
    <scope>NUCLEOTIDE SEQUENCE</scope>
    <source>
        <strain evidence="1">APW11</strain>
    </source>
</reference>
<sequence>MHGFSLMELLVVMVIVGLLSSILLQALSQVYRLEERFTTQLQGGQRGVMQEDWLRQVLQSLVPASATSSERLQGSDSRLQAVTLAPLTRAPGAATAVTLELASSGRGGNLVLGYKDDAGTFALMDAGREASFVYVDEAGMEHGQWPPLSGAHPPLPSAVMLRSVRPEGVQLQVVVPRITLPPQVLMPLDLAGKQ</sequence>
<dbReference type="RefSeq" id="WP_315652130.1">
    <property type="nucleotide sequence ID" value="NZ_JAVXZY010000008.1"/>
</dbReference>
<keyword evidence="2" id="KW-1185">Reference proteome</keyword>
<organism evidence="1 2">
    <name type="scientific">Roseateles aquae</name>
    <dbReference type="NCBI Taxonomy" id="3077235"/>
    <lineage>
        <taxon>Bacteria</taxon>
        <taxon>Pseudomonadati</taxon>
        <taxon>Pseudomonadota</taxon>
        <taxon>Betaproteobacteria</taxon>
        <taxon>Burkholderiales</taxon>
        <taxon>Sphaerotilaceae</taxon>
        <taxon>Roseateles</taxon>
    </lineage>
</organism>
<dbReference type="SUPFAM" id="SSF54523">
    <property type="entry name" value="Pili subunits"/>
    <property type="match status" value="1"/>
</dbReference>
<proteinExistence type="predicted"/>
<gene>
    <name evidence="1" type="ORF">RQP53_18365</name>
</gene>
<dbReference type="Pfam" id="PF07963">
    <property type="entry name" value="N_methyl"/>
    <property type="match status" value="1"/>
</dbReference>
<protein>
    <submittedName>
        <fullName evidence="1">Prepilin-type N-terminal cleavage/methylation domain-containing protein</fullName>
    </submittedName>
</protein>
<dbReference type="Proteomes" id="UP001246372">
    <property type="component" value="Unassembled WGS sequence"/>
</dbReference>
<evidence type="ECO:0000313" key="2">
    <source>
        <dbReference type="Proteomes" id="UP001246372"/>
    </source>
</evidence>
<dbReference type="InterPro" id="IPR012902">
    <property type="entry name" value="N_methyl_site"/>
</dbReference>
<evidence type="ECO:0000313" key="1">
    <source>
        <dbReference type="EMBL" id="MDT9001249.1"/>
    </source>
</evidence>
<dbReference type="EMBL" id="JAVXZY010000008">
    <property type="protein sequence ID" value="MDT9001249.1"/>
    <property type="molecule type" value="Genomic_DNA"/>
</dbReference>
<dbReference type="InterPro" id="IPR045584">
    <property type="entry name" value="Pilin-like"/>
</dbReference>
<comment type="caution">
    <text evidence="1">The sequence shown here is derived from an EMBL/GenBank/DDBJ whole genome shotgun (WGS) entry which is preliminary data.</text>
</comment>
<name>A0ABU3PF93_9BURK</name>
<dbReference type="NCBIfam" id="TIGR02532">
    <property type="entry name" value="IV_pilin_GFxxxE"/>
    <property type="match status" value="1"/>
</dbReference>